<dbReference type="Gene3D" id="3.40.50.2300">
    <property type="match status" value="1"/>
</dbReference>
<dbReference type="GO" id="GO:0016887">
    <property type="term" value="F:ATP hydrolysis activity"/>
    <property type="evidence" value="ECO:0007669"/>
    <property type="project" value="TreeGrafter"/>
</dbReference>
<dbReference type="Pfam" id="PF13614">
    <property type="entry name" value="AAA_31"/>
    <property type="match status" value="1"/>
</dbReference>
<dbReference type="InterPro" id="IPR027417">
    <property type="entry name" value="P-loop_NTPase"/>
</dbReference>
<keyword evidence="1" id="KW-0547">Nucleotide-binding</keyword>
<evidence type="ECO:0000259" key="4">
    <source>
        <dbReference type="Pfam" id="PF13614"/>
    </source>
</evidence>
<organism evidence="5">
    <name type="scientific">Caulobacter sp. (strain K31)</name>
    <dbReference type="NCBI Taxonomy" id="366602"/>
    <lineage>
        <taxon>Bacteria</taxon>
        <taxon>Pseudomonadati</taxon>
        <taxon>Pseudomonadota</taxon>
        <taxon>Alphaproteobacteria</taxon>
        <taxon>Caulobacterales</taxon>
        <taxon>Caulobacteraceae</taxon>
        <taxon>Caulobacter</taxon>
    </lineage>
</organism>
<proteinExistence type="predicted"/>
<dbReference type="GO" id="GO:0051782">
    <property type="term" value="P:negative regulation of cell division"/>
    <property type="evidence" value="ECO:0007669"/>
    <property type="project" value="TreeGrafter"/>
</dbReference>
<dbReference type="GO" id="GO:0005829">
    <property type="term" value="C:cytosol"/>
    <property type="evidence" value="ECO:0007669"/>
    <property type="project" value="TreeGrafter"/>
</dbReference>
<dbReference type="EMBL" id="CP000927">
    <property type="protein sequence ID" value="ABZ73315.1"/>
    <property type="molecule type" value="Genomic_DNA"/>
</dbReference>
<dbReference type="InterPro" id="IPR025669">
    <property type="entry name" value="AAA_dom"/>
</dbReference>
<sequence>MTKRTDHDPFDLGFEADDEFAAPGSDPWRAASSPPSRAEDPFADFPPARPGESAPSAFMDLPPSAPPYVPKAPAAAVASQSPSPTVAPAAPKVAQPVAVDAAIAVAPAVHPVGSTQAMVQEVVAAAEADMGEAAVPRITIHAFCARPETVALVEAASADRRMVRASTVARPGGLAAAVDYYQNQSTPSLVLVESLDSAPLMLSLLDGLAQVCDPGTKVVVIGQTNDIALYRELMRRGVSEYLTQPSGPLQIIRAVSNLYADPSAPFVGRQIAFVGAKGGVGSSTLAHNFAWSMAERIQAATVMVDLDLAFGTAGLDFNQDPLQGIIDALGQPERLDAVLMDRMMVRCGDRLSLFAAPGALDQDYEIPADAFEEVTQKIRGAAPFVVLDLPHSWSAWTRRVLISSDDLVVVATPDLASLRNAKNIVDLVRQARPNDAPPRLVLNQVGVPGRPEIPVKDFGEALGLTPSLVLPFDPKPFGMAANNGQMVAEVAPKSKAAEGIDHLARLISRREPPPAQKASVLSGLFKKK</sequence>
<feature type="domain" description="AAA" evidence="4">
    <location>
        <begin position="269"/>
        <end position="431"/>
    </location>
</feature>
<feature type="compositionally biased region" description="Basic and acidic residues" evidence="3">
    <location>
        <begin position="1"/>
        <end position="10"/>
    </location>
</feature>
<dbReference type="HOGENOM" id="CLU_033160_0_0_5"/>
<dbReference type="STRING" id="366602.Caul_4191"/>
<evidence type="ECO:0000256" key="1">
    <source>
        <dbReference type="ARBA" id="ARBA00022741"/>
    </source>
</evidence>
<keyword evidence="2" id="KW-0067">ATP-binding</keyword>
<dbReference type="PANTHER" id="PTHR43384">
    <property type="entry name" value="SEPTUM SITE-DETERMINING PROTEIN MIND HOMOLOG, CHLOROPLASTIC-RELATED"/>
    <property type="match status" value="1"/>
</dbReference>
<dbReference type="PANTHER" id="PTHR43384:SF6">
    <property type="entry name" value="SEPTUM SITE-DETERMINING PROTEIN MIND HOMOLOG, CHLOROPLASTIC"/>
    <property type="match status" value="1"/>
</dbReference>
<dbReference type="Gene3D" id="3.40.50.300">
    <property type="entry name" value="P-loop containing nucleotide triphosphate hydrolases"/>
    <property type="match status" value="1"/>
</dbReference>
<dbReference type="GO" id="GO:0009898">
    <property type="term" value="C:cytoplasmic side of plasma membrane"/>
    <property type="evidence" value="ECO:0007669"/>
    <property type="project" value="TreeGrafter"/>
</dbReference>
<dbReference type="GO" id="GO:0005524">
    <property type="term" value="F:ATP binding"/>
    <property type="evidence" value="ECO:0007669"/>
    <property type="project" value="UniProtKB-KW"/>
</dbReference>
<evidence type="ECO:0000256" key="2">
    <source>
        <dbReference type="ARBA" id="ARBA00022840"/>
    </source>
</evidence>
<reference evidence="5" key="1">
    <citation type="submission" date="2008-01" db="EMBL/GenBank/DDBJ databases">
        <title>Complete sequence of chromosome of Caulobacter sp. K31.</title>
        <authorList>
            <consortium name="US DOE Joint Genome Institute"/>
            <person name="Copeland A."/>
            <person name="Lucas S."/>
            <person name="Lapidus A."/>
            <person name="Barry K."/>
            <person name="Glavina del Rio T."/>
            <person name="Dalin E."/>
            <person name="Tice H."/>
            <person name="Pitluck S."/>
            <person name="Bruce D."/>
            <person name="Goodwin L."/>
            <person name="Thompson L.S."/>
            <person name="Brettin T."/>
            <person name="Detter J.C."/>
            <person name="Han C."/>
            <person name="Schmutz J."/>
            <person name="Larimer F."/>
            <person name="Land M."/>
            <person name="Hauser L."/>
            <person name="Kyrpides N."/>
            <person name="Kim E."/>
            <person name="Stephens C."/>
            <person name="Richardson P."/>
        </authorList>
    </citation>
    <scope>NUCLEOTIDE SEQUENCE [LARGE SCALE GENOMIC DNA]</scope>
    <source>
        <strain evidence="5">K31</strain>
    </source>
</reference>
<dbReference type="SUPFAM" id="SSF52540">
    <property type="entry name" value="P-loop containing nucleoside triphosphate hydrolases"/>
    <property type="match status" value="1"/>
</dbReference>
<dbReference type="KEGG" id="cak:Caul_4191"/>
<feature type="region of interest" description="Disordered" evidence="3">
    <location>
        <begin position="1"/>
        <end position="59"/>
    </location>
</feature>
<name>B0SYE8_CAUSK</name>
<accession>B0SYE8</accession>
<dbReference type="CDD" id="cd03111">
    <property type="entry name" value="CpaE-like"/>
    <property type="match status" value="1"/>
</dbReference>
<dbReference type="InterPro" id="IPR050625">
    <property type="entry name" value="ParA/MinD_ATPase"/>
</dbReference>
<protein>
    <submittedName>
        <fullName evidence="5">Pilus assembly protein CpaE</fullName>
    </submittedName>
</protein>
<evidence type="ECO:0000313" key="5">
    <source>
        <dbReference type="EMBL" id="ABZ73315.1"/>
    </source>
</evidence>
<evidence type="ECO:0000256" key="3">
    <source>
        <dbReference type="SAM" id="MobiDB-lite"/>
    </source>
</evidence>
<dbReference type="eggNOG" id="COG4963">
    <property type="taxonomic scope" value="Bacteria"/>
</dbReference>
<gene>
    <name evidence="5" type="ordered locus">Caul_4191</name>
</gene>
<dbReference type="OrthoDB" id="9783172at2"/>
<dbReference type="AlphaFoldDB" id="B0SYE8"/>